<protein>
    <recommendedName>
        <fullName evidence="1">Stress-response A/B barrel domain-containing protein</fullName>
    </recommendedName>
</protein>
<evidence type="ECO:0000313" key="3">
    <source>
        <dbReference type="Proteomes" id="UP000005064"/>
    </source>
</evidence>
<organism evidence="2 3">
    <name type="scientific">Rhodococcus pyridinivorans AK37</name>
    <dbReference type="NCBI Taxonomy" id="1114960"/>
    <lineage>
        <taxon>Bacteria</taxon>
        <taxon>Bacillati</taxon>
        <taxon>Actinomycetota</taxon>
        <taxon>Actinomycetes</taxon>
        <taxon>Mycobacteriales</taxon>
        <taxon>Nocardiaceae</taxon>
        <taxon>Rhodococcus</taxon>
    </lineage>
</organism>
<dbReference type="InterPro" id="IPR011008">
    <property type="entry name" value="Dimeric_a/b-barrel"/>
</dbReference>
<dbReference type="EMBL" id="AHBW01000028">
    <property type="protein sequence ID" value="EHK85843.1"/>
    <property type="molecule type" value="Genomic_DNA"/>
</dbReference>
<sequence>MPLTSGVELELCFQRGIIMLHHVVTFSWKKDITDEQVESFHKALDAISASIPQVVEFRYGRDLALKPGIGDYAISAIFEDVPAFRAYLVHPDHVRLVEEFISVMSESYSSIQFEFA</sequence>
<dbReference type="SMART" id="SM00886">
    <property type="entry name" value="Dabb"/>
    <property type="match status" value="1"/>
</dbReference>
<gene>
    <name evidence="2" type="ORF">AK37_02788</name>
</gene>
<name>H0JLU1_9NOCA</name>
<evidence type="ECO:0000313" key="2">
    <source>
        <dbReference type="EMBL" id="EHK85843.1"/>
    </source>
</evidence>
<dbReference type="Proteomes" id="UP000005064">
    <property type="component" value="Unassembled WGS sequence"/>
</dbReference>
<evidence type="ECO:0000259" key="1">
    <source>
        <dbReference type="PROSITE" id="PS51502"/>
    </source>
</evidence>
<accession>H0JLU1</accession>
<dbReference type="Pfam" id="PF07876">
    <property type="entry name" value="Dabb"/>
    <property type="match status" value="1"/>
</dbReference>
<dbReference type="PATRIC" id="fig|1114960.4.peg.550"/>
<proteinExistence type="predicted"/>
<feature type="domain" description="Stress-response A/B barrel" evidence="1">
    <location>
        <begin position="20"/>
        <end position="113"/>
    </location>
</feature>
<dbReference type="AlphaFoldDB" id="H0JLU1"/>
<dbReference type="InterPro" id="IPR013097">
    <property type="entry name" value="Dabb"/>
</dbReference>
<dbReference type="PROSITE" id="PS51502">
    <property type="entry name" value="S_R_A_B_BARREL"/>
    <property type="match status" value="1"/>
</dbReference>
<comment type="caution">
    <text evidence="2">The sequence shown here is derived from an EMBL/GenBank/DDBJ whole genome shotgun (WGS) entry which is preliminary data.</text>
</comment>
<dbReference type="Gene3D" id="3.30.70.100">
    <property type="match status" value="1"/>
</dbReference>
<dbReference type="SUPFAM" id="SSF54909">
    <property type="entry name" value="Dimeric alpha+beta barrel"/>
    <property type="match status" value="1"/>
</dbReference>
<reference evidence="2 3" key="1">
    <citation type="submission" date="2011-12" db="EMBL/GenBank/DDBJ databases">
        <authorList>
            <person name="Kriszt B."/>
            <person name="Tancsics A."/>
            <person name="Cserhati M."/>
            <person name="Toth A."/>
            <person name="Nagy I."/>
            <person name="Horvath B."/>
            <person name="Tamura T."/>
            <person name="Kukolya J."/>
            <person name="Szoboszlay S."/>
        </authorList>
    </citation>
    <scope>NUCLEOTIDE SEQUENCE [LARGE SCALE GENOMIC DNA]</scope>
    <source>
        <strain evidence="2 3">AK37</strain>
    </source>
</reference>